<dbReference type="SMART" id="SM00327">
    <property type="entry name" value="VWA"/>
    <property type="match status" value="1"/>
</dbReference>
<feature type="transmembrane region" description="Helical" evidence="1">
    <location>
        <begin position="299"/>
        <end position="317"/>
    </location>
</feature>
<keyword evidence="4" id="KW-1185">Reference proteome</keyword>
<feature type="transmembrane region" description="Helical" evidence="1">
    <location>
        <begin position="6"/>
        <end position="25"/>
    </location>
</feature>
<dbReference type="InterPro" id="IPR050768">
    <property type="entry name" value="UPF0353/GerABKA_families"/>
</dbReference>
<proteinExistence type="predicted"/>
<sequence length="322" mass="36215">MTNFDLVWWWMLFLLPLPLLLYWFAPAVKKGAAINLPYLPNQSSQTQPRNLLSKVLATLIWLCLVVAAARPVYFGEPITVTPKHRDLMLVVDLSYSMSQKDMKEGDQYVSRLSAVKHVLSNFIEERKGDRLGLIFFADHAYLQTPLTFDRNIVAKQLKQVVLKLIGTQTAIGEGIGLATKTFIDNDAPQRVIVLLTDGSNNSGVLGPIEAAEIAKKYHVKIYTVGIGAGEMTVRNFFMTQKINTAADLDEKTLKEIAHITGGKYFRAHDNQQLQNIYNTINKLEPITNASQTWRPQTEWFGLPLTIALLLSAALLILRRNHV</sequence>
<dbReference type="PROSITE" id="PS50234">
    <property type="entry name" value="VWFA"/>
    <property type="match status" value="1"/>
</dbReference>
<evidence type="ECO:0000313" key="3">
    <source>
        <dbReference type="EMBL" id="CAH0537543.1"/>
    </source>
</evidence>
<evidence type="ECO:0000259" key="2">
    <source>
        <dbReference type="PROSITE" id="PS50234"/>
    </source>
</evidence>
<reference evidence="3" key="1">
    <citation type="submission" date="2021-11" db="EMBL/GenBank/DDBJ databases">
        <authorList>
            <person name="Rodrigo-Torres L."/>
            <person name="Arahal R. D."/>
            <person name="Lucena T."/>
        </authorList>
    </citation>
    <scope>NUCLEOTIDE SEQUENCE</scope>
    <source>
        <strain evidence="3">CECT 7928</strain>
    </source>
</reference>
<evidence type="ECO:0000256" key="1">
    <source>
        <dbReference type="SAM" id="Phobius"/>
    </source>
</evidence>
<dbReference type="InterPro" id="IPR033881">
    <property type="entry name" value="vWA_BatA_type"/>
</dbReference>
<evidence type="ECO:0000313" key="4">
    <source>
        <dbReference type="Proteomes" id="UP000838748"/>
    </source>
</evidence>
<feature type="domain" description="VWFA" evidence="2">
    <location>
        <begin position="86"/>
        <end position="280"/>
    </location>
</feature>
<dbReference type="Pfam" id="PF00092">
    <property type="entry name" value="VWA"/>
    <property type="match status" value="1"/>
</dbReference>
<dbReference type="EMBL" id="CAKLDM010000001">
    <property type="protein sequence ID" value="CAH0537543.1"/>
    <property type="molecule type" value="Genomic_DNA"/>
</dbReference>
<gene>
    <name evidence="3" type="ORF">VMF7928_01162</name>
</gene>
<organism evidence="3 4">
    <name type="scientific">Vibrio marisflavi CECT 7928</name>
    <dbReference type="NCBI Taxonomy" id="634439"/>
    <lineage>
        <taxon>Bacteria</taxon>
        <taxon>Pseudomonadati</taxon>
        <taxon>Pseudomonadota</taxon>
        <taxon>Gammaproteobacteria</taxon>
        <taxon>Vibrionales</taxon>
        <taxon>Vibrionaceae</taxon>
        <taxon>Vibrio</taxon>
    </lineage>
</organism>
<comment type="caution">
    <text evidence="3">The sequence shown here is derived from an EMBL/GenBank/DDBJ whole genome shotgun (WGS) entry which is preliminary data.</text>
</comment>
<protein>
    <recommendedName>
        <fullName evidence="2">VWFA domain-containing protein</fullName>
    </recommendedName>
</protein>
<accession>A0ABM9A1I1</accession>
<dbReference type="Proteomes" id="UP000838748">
    <property type="component" value="Unassembled WGS sequence"/>
</dbReference>
<dbReference type="PANTHER" id="PTHR22550">
    <property type="entry name" value="SPORE GERMINATION PROTEIN"/>
    <property type="match status" value="1"/>
</dbReference>
<name>A0ABM9A1I1_9VIBR</name>
<feature type="transmembrane region" description="Helical" evidence="1">
    <location>
        <begin position="51"/>
        <end position="73"/>
    </location>
</feature>
<dbReference type="PANTHER" id="PTHR22550:SF18">
    <property type="entry name" value="VWFA DOMAIN-CONTAINING PROTEIN"/>
    <property type="match status" value="1"/>
</dbReference>
<dbReference type="Gene3D" id="3.40.50.410">
    <property type="entry name" value="von Willebrand factor, type A domain"/>
    <property type="match status" value="1"/>
</dbReference>
<dbReference type="InterPro" id="IPR002035">
    <property type="entry name" value="VWF_A"/>
</dbReference>
<keyword evidence="1" id="KW-1133">Transmembrane helix</keyword>
<keyword evidence="1" id="KW-0472">Membrane</keyword>
<keyword evidence="1" id="KW-0812">Transmembrane</keyword>
<dbReference type="InterPro" id="IPR036465">
    <property type="entry name" value="vWFA_dom_sf"/>
</dbReference>
<dbReference type="SUPFAM" id="SSF53300">
    <property type="entry name" value="vWA-like"/>
    <property type="match status" value="1"/>
</dbReference>
<dbReference type="CDD" id="cd01467">
    <property type="entry name" value="vWA_BatA_type"/>
    <property type="match status" value="1"/>
</dbReference>